<dbReference type="PROSITE" id="PS50048">
    <property type="entry name" value="ZN2_CY6_FUNGAL_2"/>
    <property type="match status" value="1"/>
</dbReference>
<dbReference type="Proteomes" id="UP000196158">
    <property type="component" value="Unassembled WGS sequence"/>
</dbReference>
<accession>A0A1X7R6T2</accession>
<evidence type="ECO:0000313" key="8">
    <source>
        <dbReference type="Proteomes" id="UP000196158"/>
    </source>
</evidence>
<proteinExistence type="predicted"/>
<evidence type="ECO:0000259" key="6">
    <source>
        <dbReference type="PROSITE" id="PS50048"/>
    </source>
</evidence>
<dbReference type="CDD" id="cd00067">
    <property type="entry name" value="GAL4"/>
    <property type="match status" value="1"/>
</dbReference>
<evidence type="ECO:0000256" key="5">
    <source>
        <dbReference type="ARBA" id="ARBA00023242"/>
    </source>
</evidence>
<evidence type="ECO:0000256" key="2">
    <source>
        <dbReference type="ARBA" id="ARBA00022723"/>
    </source>
</evidence>
<dbReference type="GO" id="GO:0006351">
    <property type="term" value="P:DNA-templated transcription"/>
    <property type="evidence" value="ECO:0007669"/>
    <property type="project" value="InterPro"/>
</dbReference>
<dbReference type="GO" id="GO:0003677">
    <property type="term" value="F:DNA binding"/>
    <property type="evidence" value="ECO:0007669"/>
    <property type="project" value="UniProtKB-KW"/>
</dbReference>
<keyword evidence="5" id="KW-0539">Nucleus</keyword>
<dbReference type="GO" id="GO:0000981">
    <property type="term" value="F:DNA-binding transcription factor activity, RNA polymerase II-specific"/>
    <property type="evidence" value="ECO:0007669"/>
    <property type="project" value="InterPro"/>
</dbReference>
<dbReference type="PANTHER" id="PTHR46910:SF3">
    <property type="entry name" value="HALOTOLERANCE PROTEIN 9-RELATED"/>
    <property type="match status" value="1"/>
</dbReference>
<feature type="domain" description="Zn(2)-C6 fungal-type" evidence="6">
    <location>
        <begin position="23"/>
        <end position="52"/>
    </location>
</feature>
<dbReference type="PANTHER" id="PTHR46910">
    <property type="entry name" value="TRANSCRIPTION FACTOR PDR1"/>
    <property type="match status" value="1"/>
</dbReference>
<dbReference type="InterPro" id="IPR050987">
    <property type="entry name" value="AtrR-like"/>
</dbReference>
<sequence length="810" mass="93865">MLNSGMNNRVSKQKKKSPRVSKACNTCRARKIKCNGMKPCASCSQAGIECTFDTSSTHRTTLYKEEDDIRKDLRTLTTCVNTLSKLKSIDPQKLNPVVTELQSKLNVFRNDMRVMLESEKITEYESDRSLETELIDSNFIRFNRFTSSNLEDDDLKQVLDGYFGIYSPLCLLTNQGYGWLFKKLFSSKLDHSDVKMTFYLYLRFFDLSHNISNQASKLHSIPFKAYNEKYMDKNIPYSEQSVVNHIIERACSLLNLTHDKPEFVRSDDPLQILQFMNKHIEHMQHFSYLKGTDPLGLQIFYGVDDLLSTLFRHCESLIFQTRFRDPKVADALLTQLDYANNKEESYHMRDVVSLITDNVIFNGLDRWEYYIGLNEATADQYRSIWWKCIWYDRWAAVSTGKPFLLNENMAQCLLPKKWMSLGLNETMESELLLNTIDFGNKLVDDEVFIDVSRFLLSKLLTTHFKSILYNKDFTDYRVFSSKYPIFEATLHDLLQNIEQLTWNFAKLDEKMEPYVGELIPSNPRFHVYITMRYCRVEVYNTIESVLIRFANSPRVQDKNLINKLILKQRLDIFKLCSSSLQMLSNISTAFDNIKYNKLTTMFFMHTIIYSIDNPTCNMIDTINNVCTIVHNARACSRMGSASVSTKLNNIKEGSNLPVYFTFVLTRIFLQIYIEKRNISEEVLIAEVSKINEQNGNMVKDILDINSSCYSLLMTNIPNSPMHVKVLKDINKVTKTKFMDNFTPPASVSIPNSDTENVETVSTVTDSDKNLEIFTTLDDFLQLNAFSEIYEALWGELDDSSPDIKENINCN</sequence>
<keyword evidence="2" id="KW-0479">Metal-binding</keyword>
<dbReference type="GO" id="GO:0005634">
    <property type="term" value="C:nucleus"/>
    <property type="evidence" value="ECO:0007669"/>
    <property type="project" value="UniProtKB-SubCell"/>
</dbReference>
<keyword evidence="4" id="KW-0238">DNA-binding</keyword>
<dbReference type="InterPro" id="IPR001138">
    <property type="entry name" value="Zn2Cys6_DnaBD"/>
</dbReference>
<dbReference type="Pfam" id="PF00172">
    <property type="entry name" value="Zn_clus"/>
    <property type="match status" value="1"/>
</dbReference>
<dbReference type="GO" id="GO:0008270">
    <property type="term" value="F:zinc ion binding"/>
    <property type="evidence" value="ECO:0007669"/>
    <property type="project" value="InterPro"/>
</dbReference>
<dbReference type="InterPro" id="IPR007219">
    <property type="entry name" value="XnlR_reg_dom"/>
</dbReference>
<dbReference type="EMBL" id="FXLY01000008">
    <property type="protein sequence ID" value="SMN21383.1"/>
    <property type="molecule type" value="Genomic_DNA"/>
</dbReference>
<dbReference type="SMART" id="SM00066">
    <property type="entry name" value="GAL4"/>
    <property type="match status" value="1"/>
</dbReference>
<evidence type="ECO:0000313" key="7">
    <source>
        <dbReference type="EMBL" id="SMN21383.1"/>
    </source>
</evidence>
<dbReference type="CDD" id="cd12148">
    <property type="entry name" value="fungal_TF_MHR"/>
    <property type="match status" value="1"/>
</dbReference>
<dbReference type="SUPFAM" id="SSF57701">
    <property type="entry name" value="Zn2/Cys6 DNA-binding domain"/>
    <property type="match status" value="1"/>
</dbReference>
<dbReference type="Pfam" id="PF04082">
    <property type="entry name" value="Fungal_trans"/>
    <property type="match status" value="1"/>
</dbReference>
<gene>
    <name evidence="7" type="ORF">KASA_0K00231G</name>
</gene>
<evidence type="ECO:0000256" key="1">
    <source>
        <dbReference type="ARBA" id="ARBA00004123"/>
    </source>
</evidence>
<dbReference type="InterPro" id="IPR036864">
    <property type="entry name" value="Zn2-C6_fun-type_DNA-bd_sf"/>
</dbReference>
<evidence type="ECO:0000256" key="3">
    <source>
        <dbReference type="ARBA" id="ARBA00022833"/>
    </source>
</evidence>
<name>A0A1X7R6T2_9SACH</name>
<evidence type="ECO:0000256" key="4">
    <source>
        <dbReference type="ARBA" id="ARBA00023125"/>
    </source>
</evidence>
<dbReference type="OrthoDB" id="5600212at2759"/>
<dbReference type="AlphaFoldDB" id="A0A1X7R6T2"/>
<dbReference type="GO" id="GO:0045944">
    <property type="term" value="P:positive regulation of transcription by RNA polymerase II"/>
    <property type="evidence" value="ECO:0007669"/>
    <property type="project" value="UniProtKB-ARBA"/>
</dbReference>
<keyword evidence="3" id="KW-0862">Zinc</keyword>
<dbReference type="STRING" id="1789683.A0A1X7R6T2"/>
<organism evidence="7 8">
    <name type="scientific">Maudiozyma saulgeensis</name>
    <dbReference type="NCBI Taxonomy" id="1789683"/>
    <lineage>
        <taxon>Eukaryota</taxon>
        <taxon>Fungi</taxon>
        <taxon>Dikarya</taxon>
        <taxon>Ascomycota</taxon>
        <taxon>Saccharomycotina</taxon>
        <taxon>Saccharomycetes</taxon>
        <taxon>Saccharomycetales</taxon>
        <taxon>Saccharomycetaceae</taxon>
        <taxon>Maudiozyma</taxon>
    </lineage>
</organism>
<keyword evidence="8" id="KW-1185">Reference proteome</keyword>
<reference evidence="7 8" key="1">
    <citation type="submission" date="2017-04" db="EMBL/GenBank/DDBJ databases">
        <authorList>
            <person name="Afonso C.L."/>
            <person name="Miller P.J."/>
            <person name="Scott M.A."/>
            <person name="Spackman E."/>
            <person name="Goraichik I."/>
            <person name="Dimitrov K.M."/>
            <person name="Suarez D.L."/>
            <person name="Swayne D.E."/>
        </authorList>
    </citation>
    <scope>NUCLEOTIDE SEQUENCE [LARGE SCALE GENOMIC DNA]</scope>
</reference>
<dbReference type="Gene3D" id="4.10.240.10">
    <property type="entry name" value="Zn(2)-C6 fungal-type DNA-binding domain"/>
    <property type="match status" value="1"/>
</dbReference>
<comment type="subcellular location">
    <subcellularLocation>
        <location evidence="1">Nucleus</location>
    </subcellularLocation>
</comment>
<dbReference type="PROSITE" id="PS00463">
    <property type="entry name" value="ZN2_CY6_FUNGAL_1"/>
    <property type="match status" value="1"/>
</dbReference>
<protein>
    <submittedName>
        <fullName evidence="7">Similar to Saccharomyces cerevisiae YER184C Putative zinc cluster protein</fullName>
    </submittedName>
</protein>